<dbReference type="RefSeq" id="WP_188421982.1">
    <property type="nucleotide sequence ID" value="NZ_BMDP01000003.1"/>
</dbReference>
<dbReference type="Pfam" id="PF00672">
    <property type="entry name" value="HAMP"/>
    <property type="match status" value="1"/>
</dbReference>
<feature type="transmembrane region" description="Helical" evidence="14">
    <location>
        <begin position="24"/>
        <end position="46"/>
    </location>
</feature>
<keyword evidence="5" id="KW-0597">Phosphoprotein</keyword>
<feature type="domain" description="Histidine kinase" evidence="15">
    <location>
        <begin position="256"/>
        <end position="469"/>
    </location>
</feature>
<dbReference type="InterPro" id="IPR003594">
    <property type="entry name" value="HATPase_dom"/>
</dbReference>
<dbReference type="CDD" id="cd00075">
    <property type="entry name" value="HATPase"/>
    <property type="match status" value="1"/>
</dbReference>
<dbReference type="GO" id="GO:0000155">
    <property type="term" value="F:phosphorelay sensor kinase activity"/>
    <property type="evidence" value="ECO:0007669"/>
    <property type="project" value="InterPro"/>
</dbReference>
<keyword evidence="9 14" id="KW-0418">Kinase</keyword>
<dbReference type="PROSITE" id="PS50885">
    <property type="entry name" value="HAMP"/>
    <property type="match status" value="1"/>
</dbReference>
<evidence type="ECO:0000256" key="9">
    <source>
        <dbReference type="ARBA" id="ARBA00022777"/>
    </source>
</evidence>
<dbReference type="FunFam" id="1.10.287.130:FF:000001">
    <property type="entry name" value="Two-component sensor histidine kinase"/>
    <property type="match status" value="1"/>
</dbReference>
<protein>
    <recommendedName>
        <fullName evidence="14">Sensor protein</fullName>
        <ecNumber evidence="14">2.7.13.3</ecNumber>
    </recommendedName>
</protein>
<keyword evidence="18" id="KW-1185">Reference proteome</keyword>
<keyword evidence="11 14" id="KW-1133">Transmembrane helix</keyword>
<comment type="caution">
    <text evidence="17">The sequence shown here is derived from an EMBL/GenBank/DDBJ whole genome shotgun (WGS) entry which is preliminary data.</text>
</comment>
<evidence type="ECO:0000256" key="10">
    <source>
        <dbReference type="ARBA" id="ARBA00022840"/>
    </source>
</evidence>
<dbReference type="AlphaFoldDB" id="A0A8J3B529"/>
<keyword evidence="8 14" id="KW-0547">Nucleotide-binding</keyword>
<reference evidence="17" key="1">
    <citation type="journal article" date="2014" name="Int. J. Syst. Evol. Microbiol.">
        <title>Complete genome sequence of Corynebacterium casei LMG S-19264T (=DSM 44701T), isolated from a smear-ripened cheese.</title>
        <authorList>
            <consortium name="US DOE Joint Genome Institute (JGI-PGF)"/>
            <person name="Walter F."/>
            <person name="Albersmeier A."/>
            <person name="Kalinowski J."/>
            <person name="Ruckert C."/>
        </authorList>
    </citation>
    <scope>NUCLEOTIDE SEQUENCE</scope>
    <source>
        <strain evidence="17">CCM 7664</strain>
    </source>
</reference>
<dbReference type="GO" id="GO:0005886">
    <property type="term" value="C:plasma membrane"/>
    <property type="evidence" value="ECO:0007669"/>
    <property type="project" value="UniProtKB-SubCell"/>
</dbReference>
<comment type="subcellular location">
    <subcellularLocation>
        <location evidence="2 14">Cell inner membrane</location>
    </subcellularLocation>
</comment>
<dbReference type="SMART" id="SM00388">
    <property type="entry name" value="HisKA"/>
    <property type="match status" value="1"/>
</dbReference>
<dbReference type="Gene3D" id="6.10.340.10">
    <property type="match status" value="1"/>
</dbReference>
<dbReference type="SUPFAM" id="SSF55874">
    <property type="entry name" value="ATPase domain of HSP90 chaperone/DNA topoisomerase II/histidine kinase"/>
    <property type="match status" value="1"/>
</dbReference>
<keyword evidence="3 14" id="KW-1003">Cell membrane</keyword>
<dbReference type="NCBIfam" id="TIGR01386">
    <property type="entry name" value="cztS_silS_copS"/>
    <property type="match status" value="1"/>
</dbReference>
<evidence type="ECO:0000256" key="12">
    <source>
        <dbReference type="ARBA" id="ARBA00023012"/>
    </source>
</evidence>
<dbReference type="InterPro" id="IPR004358">
    <property type="entry name" value="Sig_transdc_His_kin-like_C"/>
</dbReference>
<evidence type="ECO:0000256" key="13">
    <source>
        <dbReference type="ARBA" id="ARBA00023136"/>
    </source>
</evidence>
<dbReference type="InterPro" id="IPR003661">
    <property type="entry name" value="HisK_dim/P_dom"/>
</dbReference>
<keyword evidence="6 14" id="KW-0808">Transferase</keyword>
<sequence length="471" mass="51423">MSKAASSSPHVTGSATGHSIARRLALMFALAAAGVFFAVGVALYNIQCNELHRHQRQEILTRYEFVESLIARRMFNTEKWALLESKLKELTPQEGNVTYIVTSDDPRYRLGTPFPSDVKTVKEGGGVQRVFMPERTYLTLSGRVPPLGDRPAVMLTVGVDPSAFDTTSHALNVALVIASLFGVAAVAALGWWIARRSLAAVDDLSRHAQELGPKKLSERLPVCKLPGELAGLVLSFNGALERVEQAYMQLSTFNADVAHELRTPLGNLIGQTQVILSRERSVAELEEVLQSNLEELERLRTIINDMLFLAQADRGMRADNLVRASIAQEVGKSAEFLDMLLEDAGCSLKIEGDAEAAIEPSLFGRAITNLLYNAIQHCDRCSAIVIRIAESEDGVAITVSNRGMPIAAHHVERLFDRFYRVDSSRTDSRNSHGLGLAIVKAIAVMHGGTVFAQSRDNETTIGLTIAHGIAR</sequence>
<evidence type="ECO:0000256" key="1">
    <source>
        <dbReference type="ARBA" id="ARBA00000085"/>
    </source>
</evidence>
<keyword evidence="13 14" id="KW-0472">Membrane</keyword>
<dbReference type="Pfam" id="PF02518">
    <property type="entry name" value="HATPase_c"/>
    <property type="match status" value="1"/>
</dbReference>
<evidence type="ECO:0000256" key="7">
    <source>
        <dbReference type="ARBA" id="ARBA00022692"/>
    </source>
</evidence>
<comment type="function">
    <text evidence="14">Member of a two-component regulatory system.</text>
</comment>
<dbReference type="EC" id="2.7.13.3" evidence="14"/>
<dbReference type="EMBL" id="BMDP01000003">
    <property type="protein sequence ID" value="GGI55185.1"/>
    <property type="molecule type" value="Genomic_DNA"/>
</dbReference>
<dbReference type="PANTHER" id="PTHR45436">
    <property type="entry name" value="SENSOR HISTIDINE KINASE YKOH"/>
    <property type="match status" value="1"/>
</dbReference>
<dbReference type="InterPro" id="IPR006290">
    <property type="entry name" value="CztS_silS_copS"/>
</dbReference>
<keyword evidence="10 14" id="KW-0067">ATP-binding</keyword>
<evidence type="ECO:0000256" key="11">
    <source>
        <dbReference type="ARBA" id="ARBA00022989"/>
    </source>
</evidence>
<evidence type="ECO:0000256" key="3">
    <source>
        <dbReference type="ARBA" id="ARBA00022475"/>
    </source>
</evidence>
<evidence type="ECO:0000256" key="4">
    <source>
        <dbReference type="ARBA" id="ARBA00022519"/>
    </source>
</evidence>
<evidence type="ECO:0000256" key="6">
    <source>
        <dbReference type="ARBA" id="ARBA00022679"/>
    </source>
</evidence>
<accession>A0A8J3B529</accession>
<dbReference type="InterPro" id="IPR036097">
    <property type="entry name" value="HisK_dim/P_sf"/>
</dbReference>
<dbReference type="PRINTS" id="PR00344">
    <property type="entry name" value="BCTRLSENSOR"/>
</dbReference>
<dbReference type="CDD" id="cd00082">
    <property type="entry name" value="HisKA"/>
    <property type="match status" value="1"/>
</dbReference>
<dbReference type="InterPro" id="IPR005467">
    <property type="entry name" value="His_kinase_dom"/>
</dbReference>
<dbReference type="PANTHER" id="PTHR45436:SF9">
    <property type="entry name" value="SENSOR PROTEIN"/>
    <property type="match status" value="1"/>
</dbReference>
<dbReference type="SUPFAM" id="SSF47384">
    <property type="entry name" value="Homodimeric domain of signal transducing histidine kinase"/>
    <property type="match status" value="1"/>
</dbReference>
<dbReference type="Gene3D" id="3.30.565.10">
    <property type="entry name" value="Histidine kinase-like ATPase, C-terminal domain"/>
    <property type="match status" value="1"/>
</dbReference>
<evidence type="ECO:0000256" key="14">
    <source>
        <dbReference type="RuleBase" id="RU364088"/>
    </source>
</evidence>
<dbReference type="Gene3D" id="1.10.287.130">
    <property type="match status" value="1"/>
</dbReference>
<proteinExistence type="predicted"/>
<dbReference type="GO" id="GO:0005524">
    <property type="term" value="F:ATP binding"/>
    <property type="evidence" value="ECO:0007669"/>
    <property type="project" value="UniProtKB-KW"/>
</dbReference>
<evidence type="ECO:0000313" key="17">
    <source>
        <dbReference type="EMBL" id="GGI55185.1"/>
    </source>
</evidence>
<evidence type="ECO:0000259" key="15">
    <source>
        <dbReference type="PROSITE" id="PS50109"/>
    </source>
</evidence>
<evidence type="ECO:0000256" key="2">
    <source>
        <dbReference type="ARBA" id="ARBA00004533"/>
    </source>
</evidence>
<evidence type="ECO:0000256" key="8">
    <source>
        <dbReference type="ARBA" id="ARBA00022741"/>
    </source>
</evidence>
<keyword evidence="4 14" id="KW-0997">Cell inner membrane</keyword>
<evidence type="ECO:0000313" key="18">
    <source>
        <dbReference type="Proteomes" id="UP000627205"/>
    </source>
</evidence>
<dbReference type="InterPro" id="IPR050428">
    <property type="entry name" value="TCS_sensor_his_kinase"/>
</dbReference>
<feature type="transmembrane region" description="Helical" evidence="14">
    <location>
        <begin position="170"/>
        <end position="194"/>
    </location>
</feature>
<organism evidence="17 18">
    <name type="scientific">Oxalicibacterium solurbis</name>
    <dbReference type="NCBI Taxonomy" id="69280"/>
    <lineage>
        <taxon>Bacteria</taxon>
        <taxon>Pseudomonadati</taxon>
        <taxon>Pseudomonadota</taxon>
        <taxon>Betaproteobacteria</taxon>
        <taxon>Burkholderiales</taxon>
        <taxon>Oxalobacteraceae</taxon>
        <taxon>Oxalicibacterium</taxon>
    </lineage>
</organism>
<evidence type="ECO:0000259" key="16">
    <source>
        <dbReference type="PROSITE" id="PS50885"/>
    </source>
</evidence>
<dbReference type="Pfam" id="PF00512">
    <property type="entry name" value="HisKA"/>
    <property type="match status" value="1"/>
</dbReference>
<dbReference type="SMART" id="SM00387">
    <property type="entry name" value="HATPase_c"/>
    <property type="match status" value="1"/>
</dbReference>
<evidence type="ECO:0000256" key="5">
    <source>
        <dbReference type="ARBA" id="ARBA00022553"/>
    </source>
</evidence>
<keyword evidence="12 14" id="KW-0902">Two-component regulatory system</keyword>
<dbReference type="PROSITE" id="PS50109">
    <property type="entry name" value="HIS_KIN"/>
    <property type="match status" value="1"/>
</dbReference>
<dbReference type="InterPro" id="IPR003660">
    <property type="entry name" value="HAMP_dom"/>
</dbReference>
<name>A0A8J3B529_9BURK</name>
<feature type="domain" description="HAMP" evidence="16">
    <location>
        <begin position="195"/>
        <end position="248"/>
    </location>
</feature>
<dbReference type="Proteomes" id="UP000627205">
    <property type="component" value="Unassembled WGS sequence"/>
</dbReference>
<gene>
    <name evidence="17" type="ORF">GCM10011430_23590</name>
</gene>
<reference evidence="17" key="2">
    <citation type="submission" date="2020-09" db="EMBL/GenBank/DDBJ databases">
        <authorList>
            <person name="Sun Q."/>
            <person name="Sedlacek I."/>
        </authorList>
    </citation>
    <scope>NUCLEOTIDE SEQUENCE</scope>
    <source>
        <strain evidence="17">CCM 7664</strain>
    </source>
</reference>
<dbReference type="InterPro" id="IPR036890">
    <property type="entry name" value="HATPase_C_sf"/>
</dbReference>
<keyword evidence="7 14" id="KW-0812">Transmembrane</keyword>
<comment type="catalytic activity">
    <reaction evidence="1 14">
        <text>ATP + protein L-histidine = ADP + protein N-phospho-L-histidine.</text>
        <dbReference type="EC" id="2.7.13.3"/>
    </reaction>
</comment>